<dbReference type="GO" id="GO:0016682">
    <property type="term" value="F:oxidoreductase activity, acting on diphenols and related substances as donors, oxygen as acceptor"/>
    <property type="evidence" value="ECO:0007669"/>
    <property type="project" value="TreeGrafter"/>
</dbReference>
<feature type="transmembrane region" description="Helical" evidence="7">
    <location>
        <begin position="204"/>
        <end position="222"/>
    </location>
</feature>
<evidence type="ECO:0000256" key="5">
    <source>
        <dbReference type="ARBA" id="ARBA00022989"/>
    </source>
</evidence>
<dbReference type="RefSeq" id="WP_196416369.1">
    <property type="nucleotide sequence ID" value="NZ_JADQTO010000011.1"/>
</dbReference>
<keyword evidence="4 7" id="KW-0812">Transmembrane</keyword>
<feature type="transmembrane region" description="Helical" evidence="7">
    <location>
        <begin position="86"/>
        <end position="105"/>
    </location>
</feature>
<reference evidence="8" key="1">
    <citation type="submission" date="2020-11" db="EMBL/GenBank/DDBJ databases">
        <title>Isolation and identification of active actinomycetes.</title>
        <authorList>
            <person name="Sun X."/>
        </authorList>
    </citation>
    <scope>NUCLEOTIDE SEQUENCE</scope>
    <source>
        <strain evidence="8">NEAU-A11</strain>
    </source>
</reference>
<evidence type="ECO:0000256" key="6">
    <source>
        <dbReference type="ARBA" id="ARBA00023136"/>
    </source>
</evidence>
<dbReference type="GO" id="GO:0070069">
    <property type="term" value="C:cytochrome complex"/>
    <property type="evidence" value="ECO:0007669"/>
    <property type="project" value="TreeGrafter"/>
</dbReference>
<comment type="similarity">
    <text evidence="2">Belongs to the cytochrome ubiquinol oxidase subunit 2 family.</text>
</comment>
<organism evidence="8 9">
    <name type="scientific">Actinoplanes aureus</name>
    <dbReference type="NCBI Taxonomy" id="2792083"/>
    <lineage>
        <taxon>Bacteria</taxon>
        <taxon>Bacillati</taxon>
        <taxon>Actinomycetota</taxon>
        <taxon>Actinomycetes</taxon>
        <taxon>Micromonosporales</taxon>
        <taxon>Micromonosporaceae</taxon>
        <taxon>Actinoplanes</taxon>
    </lineage>
</organism>
<feature type="transmembrane region" description="Helical" evidence="7">
    <location>
        <begin position="303"/>
        <end position="325"/>
    </location>
</feature>
<feature type="transmembrane region" description="Helical" evidence="7">
    <location>
        <begin position="51"/>
        <end position="74"/>
    </location>
</feature>
<evidence type="ECO:0000256" key="1">
    <source>
        <dbReference type="ARBA" id="ARBA00004651"/>
    </source>
</evidence>
<feature type="transmembrane region" description="Helical" evidence="7">
    <location>
        <begin position="162"/>
        <end position="184"/>
    </location>
</feature>
<evidence type="ECO:0000313" key="8">
    <source>
        <dbReference type="EMBL" id="MBG0564595.1"/>
    </source>
</evidence>
<dbReference type="Pfam" id="PF02322">
    <property type="entry name" value="Cyt_bd_oxida_II"/>
    <property type="match status" value="1"/>
</dbReference>
<dbReference type="GO" id="GO:0019646">
    <property type="term" value="P:aerobic electron transport chain"/>
    <property type="evidence" value="ECO:0007669"/>
    <property type="project" value="TreeGrafter"/>
</dbReference>
<dbReference type="EMBL" id="JADQTO010000011">
    <property type="protein sequence ID" value="MBG0564595.1"/>
    <property type="molecule type" value="Genomic_DNA"/>
</dbReference>
<dbReference type="PANTHER" id="PTHR43141">
    <property type="entry name" value="CYTOCHROME BD2 SUBUNIT II"/>
    <property type="match status" value="1"/>
</dbReference>
<sequence length="349" mass="37276">MSADVAVAGIMVLAITLYACTGIADYGAGFWDLTAGGRDRGRLPRSLIDNALTPVWEANHVWLIYVLVVCWTGFGSTFASVMSTLYIPLALALLGIVLRAAGFAMSKDATRARMRHLAGRLFGIGSFLTPFCLGTAVGAVLAGRIPVGNAAGNEITSWLNPTSILAGLLTVAIGAYASAVYLLAEAHRHDVAGLDGYFRVRARVAGVTGLLLGIAVLVALSFDEQQMFDRVVQRSWPLLLLSLGLLFGSFWLATGVRVWLMRLVSAGGIAALVWAWAVAQYPYLLPFSLTIQAGAADAATTRWLLIWFVAALLLVVPALALLFWLDQQGDLGEDPTTSRPEPLETGTIR</sequence>
<comment type="caution">
    <text evidence="8">The sequence shown here is derived from an EMBL/GenBank/DDBJ whole genome shotgun (WGS) entry which is preliminary data.</text>
</comment>
<evidence type="ECO:0000313" key="9">
    <source>
        <dbReference type="Proteomes" id="UP000598146"/>
    </source>
</evidence>
<proteinExistence type="inferred from homology"/>
<dbReference type="InterPro" id="IPR003317">
    <property type="entry name" value="Cyt-d_oxidase_su2"/>
</dbReference>
<keyword evidence="6 7" id="KW-0472">Membrane</keyword>
<dbReference type="Proteomes" id="UP000598146">
    <property type="component" value="Unassembled WGS sequence"/>
</dbReference>
<name>A0A931CGQ0_9ACTN</name>
<evidence type="ECO:0000256" key="7">
    <source>
        <dbReference type="SAM" id="Phobius"/>
    </source>
</evidence>
<evidence type="ECO:0000256" key="3">
    <source>
        <dbReference type="ARBA" id="ARBA00022475"/>
    </source>
</evidence>
<keyword evidence="9" id="KW-1185">Reference proteome</keyword>
<dbReference type="GO" id="GO:0009055">
    <property type="term" value="F:electron transfer activity"/>
    <property type="evidence" value="ECO:0007669"/>
    <property type="project" value="TreeGrafter"/>
</dbReference>
<dbReference type="AlphaFoldDB" id="A0A931CGQ0"/>
<evidence type="ECO:0000256" key="2">
    <source>
        <dbReference type="ARBA" id="ARBA00007543"/>
    </source>
</evidence>
<comment type="subcellular location">
    <subcellularLocation>
        <location evidence="1">Cell membrane</location>
        <topology evidence="1">Multi-pass membrane protein</topology>
    </subcellularLocation>
</comment>
<evidence type="ECO:0000256" key="4">
    <source>
        <dbReference type="ARBA" id="ARBA00022692"/>
    </source>
</evidence>
<feature type="transmembrane region" description="Helical" evidence="7">
    <location>
        <begin position="6"/>
        <end position="31"/>
    </location>
</feature>
<keyword evidence="5 7" id="KW-1133">Transmembrane helix</keyword>
<feature type="transmembrane region" description="Helical" evidence="7">
    <location>
        <begin position="117"/>
        <end position="142"/>
    </location>
</feature>
<keyword evidence="3" id="KW-1003">Cell membrane</keyword>
<dbReference type="PANTHER" id="PTHR43141:SF4">
    <property type="entry name" value="CYTOCHROME BD2 SUBUNIT II"/>
    <property type="match status" value="1"/>
</dbReference>
<gene>
    <name evidence="8" type="ORF">I4J89_24405</name>
</gene>
<feature type="transmembrane region" description="Helical" evidence="7">
    <location>
        <begin position="234"/>
        <end position="253"/>
    </location>
</feature>
<accession>A0A931CGQ0</accession>
<dbReference type="GO" id="GO:0005886">
    <property type="term" value="C:plasma membrane"/>
    <property type="evidence" value="ECO:0007669"/>
    <property type="project" value="UniProtKB-SubCell"/>
</dbReference>
<protein>
    <submittedName>
        <fullName evidence="8">Cytochrome d ubiquinol oxidase subunit II</fullName>
    </submittedName>
</protein>
<feature type="transmembrane region" description="Helical" evidence="7">
    <location>
        <begin position="260"/>
        <end position="283"/>
    </location>
</feature>